<keyword evidence="13" id="KW-1185">Reference proteome</keyword>
<evidence type="ECO:0000256" key="2">
    <source>
        <dbReference type="ARBA" id="ARBA00004496"/>
    </source>
</evidence>
<dbReference type="Gene3D" id="3.10.50.40">
    <property type="match status" value="1"/>
</dbReference>
<evidence type="ECO:0000256" key="7">
    <source>
        <dbReference type="ARBA" id="ARBA00023235"/>
    </source>
</evidence>
<dbReference type="EC" id="5.2.1.8" evidence="10"/>
<sequence length="149" mass="15886">MHYTLTDDAGEVLDSSSGRTPFEYLHGHGNIIGGLESALEGVEAGFKSKVTVAPADGYGERNDKAVFEVPRDQFPPGEEIQVGMQVHGEGPQGVVAFTVVGVAADHVTLDGNHPLAGKTLYFDVEVLGVREATEQELDHGHVHAHGHDH</sequence>
<feature type="domain" description="PPIase FKBP-type" evidence="11">
    <location>
        <begin position="1"/>
        <end position="80"/>
    </location>
</feature>
<dbReference type="PANTHER" id="PTHR47861">
    <property type="entry name" value="FKBP-TYPE PEPTIDYL-PROLYL CIS-TRANS ISOMERASE SLYD"/>
    <property type="match status" value="1"/>
</dbReference>
<evidence type="ECO:0000256" key="1">
    <source>
        <dbReference type="ARBA" id="ARBA00000971"/>
    </source>
</evidence>
<evidence type="ECO:0000313" key="13">
    <source>
        <dbReference type="Proteomes" id="UP000295765"/>
    </source>
</evidence>
<evidence type="ECO:0000256" key="3">
    <source>
        <dbReference type="ARBA" id="ARBA00006577"/>
    </source>
</evidence>
<dbReference type="GO" id="GO:0005737">
    <property type="term" value="C:cytoplasm"/>
    <property type="evidence" value="ECO:0007669"/>
    <property type="project" value="UniProtKB-SubCell"/>
</dbReference>
<reference evidence="12 13" key="1">
    <citation type="submission" date="2019-03" db="EMBL/GenBank/DDBJ databases">
        <title>Genomic Encyclopedia of Type Strains, Phase IV (KMG-IV): sequencing the most valuable type-strain genomes for metagenomic binning, comparative biology and taxonomic classification.</title>
        <authorList>
            <person name="Goeker M."/>
        </authorList>
    </citation>
    <scope>NUCLEOTIDE SEQUENCE [LARGE SCALE GENOMIC DNA]</scope>
    <source>
        <strain evidence="12 13">DSM 25287</strain>
    </source>
</reference>
<keyword evidence="6" id="KW-0143">Chaperone</keyword>
<keyword evidence="4" id="KW-0963">Cytoplasm</keyword>
<gene>
    <name evidence="12" type="ORF">EV699_11577</name>
</gene>
<comment type="caution">
    <text evidence="12">The sequence shown here is derived from an EMBL/GenBank/DDBJ whole genome shotgun (WGS) entry which is preliminary data.</text>
</comment>
<organism evidence="12 13">
    <name type="scientific">Plasticicumulans lactativorans</name>
    <dbReference type="NCBI Taxonomy" id="1133106"/>
    <lineage>
        <taxon>Bacteria</taxon>
        <taxon>Pseudomonadati</taxon>
        <taxon>Pseudomonadota</taxon>
        <taxon>Gammaproteobacteria</taxon>
        <taxon>Candidatus Competibacteraceae</taxon>
        <taxon>Plasticicumulans</taxon>
    </lineage>
</organism>
<dbReference type="PANTHER" id="PTHR47861:SF3">
    <property type="entry name" value="FKBP-TYPE PEPTIDYL-PROLYL CIS-TRANS ISOMERASE SLYD"/>
    <property type="match status" value="1"/>
</dbReference>
<dbReference type="Pfam" id="PF00254">
    <property type="entry name" value="FKBP_C"/>
    <property type="match status" value="1"/>
</dbReference>
<comment type="catalytic activity">
    <reaction evidence="1 9 10">
        <text>[protein]-peptidylproline (omega=180) = [protein]-peptidylproline (omega=0)</text>
        <dbReference type="Rhea" id="RHEA:16237"/>
        <dbReference type="Rhea" id="RHEA-COMP:10747"/>
        <dbReference type="Rhea" id="RHEA-COMP:10748"/>
        <dbReference type="ChEBI" id="CHEBI:83833"/>
        <dbReference type="ChEBI" id="CHEBI:83834"/>
        <dbReference type="EC" id="5.2.1.8"/>
    </reaction>
</comment>
<evidence type="ECO:0000256" key="4">
    <source>
        <dbReference type="ARBA" id="ARBA00022490"/>
    </source>
</evidence>
<evidence type="ECO:0000313" key="12">
    <source>
        <dbReference type="EMBL" id="TCO80299.1"/>
    </source>
</evidence>
<dbReference type="InterPro" id="IPR046357">
    <property type="entry name" value="PPIase_dom_sf"/>
</dbReference>
<keyword evidence="7 9" id="KW-0413">Isomerase</keyword>
<evidence type="ECO:0000256" key="9">
    <source>
        <dbReference type="PROSITE-ProRule" id="PRU00277"/>
    </source>
</evidence>
<comment type="similarity">
    <text evidence="3 10">Belongs to the FKBP-type PPIase family.</text>
</comment>
<evidence type="ECO:0000259" key="11">
    <source>
        <dbReference type="PROSITE" id="PS50059"/>
    </source>
</evidence>
<dbReference type="GO" id="GO:0003755">
    <property type="term" value="F:peptidyl-prolyl cis-trans isomerase activity"/>
    <property type="evidence" value="ECO:0007669"/>
    <property type="project" value="UniProtKB-UniRule"/>
</dbReference>
<dbReference type="PROSITE" id="PS50059">
    <property type="entry name" value="FKBP_PPIASE"/>
    <property type="match status" value="1"/>
</dbReference>
<evidence type="ECO:0000256" key="8">
    <source>
        <dbReference type="ARBA" id="ARBA00037071"/>
    </source>
</evidence>
<dbReference type="EMBL" id="SLWY01000015">
    <property type="protein sequence ID" value="TCO80299.1"/>
    <property type="molecule type" value="Genomic_DNA"/>
</dbReference>
<evidence type="ECO:0000256" key="6">
    <source>
        <dbReference type="ARBA" id="ARBA00023186"/>
    </source>
</evidence>
<dbReference type="GO" id="GO:0042026">
    <property type="term" value="P:protein refolding"/>
    <property type="evidence" value="ECO:0007669"/>
    <property type="project" value="UniProtKB-ARBA"/>
</dbReference>
<dbReference type="InterPro" id="IPR001179">
    <property type="entry name" value="PPIase_FKBP_dom"/>
</dbReference>
<protein>
    <recommendedName>
        <fullName evidence="10">Peptidyl-prolyl cis-trans isomerase</fullName>
        <ecNumber evidence="10">5.2.1.8</ecNumber>
    </recommendedName>
</protein>
<keyword evidence="5 9" id="KW-0697">Rotamase</keyword>
<proteinExistence type="inferred from homology"/>
<dbReference type="SUPFAM" id="SSF54534">
    <property type="entry name" value="FKBP-like"/>
    <property type="match status" value="1"/>
</dbReference>
<comment type="function">
    <text evidence="8">Also involved in hydrogenase metallocenter assembly, probably by participating in the nickel insertion step. This function in hydrogenase biosynthesis requires chaperone activity and the presence of the metal-binding domain, but not PPIase activity.</text>
</comment>
<dbReference type="AlphaFoldDB" id="A0A4R2L807"/>
<accession>A0A4R2L807</accession>
<dbReference type="Proteomes" id="UP000295765">
    <property type="component" value="Unassembled WGS sequence"/>
</dbReference>
<comment type="subcellular location">
    <subcellularLocation>
        <location evidence="2">Cytoplasm</location>
    </subcellularLocation>
</comment>
<evidence type="ECO:0000256" key="10">
    <source>
        <dbReference type="RuleBase" id="RU003915"/>
    </source>
</evidence>
<name>A0A4R2L807_9GAMM</name>
<evidence type="ECO:0000256" key="5">
    <source>
        <dbReference type="ARBA" id="ARBA00023110"/>
    </source>
</evidence>